<dbReference type="EMBL" id="BQXS01010143">
    <property type="protein sequence ID" value="GKT33112.1"/>
    <property type="molecule type" value="Genomic_DNA"/>
</dbReference>
<feature type="region of interest" description="Disordered" evidence="1">
    <location>
        <begin position="371"/>
        <end position="405"/>
    </location>
</feature>
<name>A0ABQ5KKT6_9EUKA</name>
<comment type="caution">
    <text evidence="2">The sequence shown here is derived from an EMBL/GenBank/DDBJ whole genome shotgun (WGS) entry which is preliminary data.</text>
</comment>
<evidence type="ECO:0000313" key="3">
    <source>
        <dbReference type="Proteomes" id="UP001057375"/>
    </source>
</evidence>
<keyword evidence="3" id="KW-1185">Reference proteome</keyword>
<dbReference type="Proteomes" id="UP001057375">
    <property type="component" value="Unassembled WGS sequence"/>
</dbReference>
<evidence type="ECO:0000313" key="2">
    <source>
        <dbReference type="EMBL" id="GKT33112.1"/>
    </source>
</evidence>
<protein>
    <submittedName>
        <fullName evidence="2">Uncharacterized protein</fullName>
    </submittedName>
</protein>
<feature type="compositionally biased region" description="Low complexity" evidence="1">
    <location>
        <begin position="381"/>
        <end position="397"/>
    </location>
</feature>
<reference evidence="2" key="1">
    <citation type="submission" date="2022-03" db="EMBL/GenBank/DDBJ databases">
        <title>Draft genome sequence of Aduncisulcus paluster, a free-living microaerophilic Fornicata.</title>
        <authorList>
            <person name="Yuyama I."/>
            <person name="Kume K."/>
            <person name="Tamura T."/>
            <person name="Inagaki Y."/>
            <person name="Hashimoto T."/>
        </authorList>
    </citation>
    <scope>NUCLEOTIDE SEQUENCE</scope>
    <source>
        <strain evidence="2">NY0171</strain>
    </source>
</reference>
<organism evidence="2 3">
    <name type="scientific">Aduncisulcus paluster</name>
    <dbReference type="NCBI Taxonomy" id="2918883"/>
    <lineage>
        <taxon>Eukaryota</taxon>
        <taxon>Metamonada</taxon>
        <taxon>Carpediemonas-like organisms</taxon>
        <taxon>Aduncisulcus</taxon>
    </lineage>
</organism>
<evidence type="ECO:0000256" key="1">
    <source>
        <dbReference type="SAM" id="MobiDB-lite"/>
    </source>
</evidence>
<gene>
    <name evidence="2" type="ORF">ADUPG1_007118</name>
</gene>
<proteinExistence type="predicted"/>
<sequence length="496" mass="57470">MSYKKSYFNLSLFRPFPVVKGERKSILDCILSHCSFALKFETIKTLVDAFPFSDDSLWRPKIIQYLLIKSLLKQHSFLVIKYLEYILGVSTLFDPHDIILLASQMKVHRMCRTHSKVMSTHSVHRFRDKACCSNIKLPCDEPMDVLSRSEFDELCRIHLGLLLFRKASIEVLEREGIDKALNFVKEYLYNFCDIPLTTFVVSHFISLIVQCDSDFDLKQIEFSPENFDKILLRTVDFLYDRVDNDAIEKKMDEMSDKDAKLSYERTIQCDSDFDLKQIEFSPENFDKILLRTVDFLYDRVDNDAIEKKMDEMSDKDAKLSYERTSPCVAISPCPLLSECNLEKYFRHNFSSIQRLTPRSYQFDRKEEVNPSSLSKSIVHDSSPSTSSCSSIPSAPSPLNLDKEMSTCSKKEGNPLKSALLSILKHYSLLSHLLFSAQLQMQFDDIMYLDDVTLIVEGTKIPLNLGNARFLRHTVITRSGIRMWRKESEKGEDEKHS</sequence>
<accession>A0ABQ5KKT6</accession>